<dbReference type="EMBL" id="CAJHUC010000415">
    <property type="protein sequence ID" value="CAD7695986.1"/>
    <property type="molecule type" value="Genomic_DNA"/>
</dbReference>
<feature type="domain" description="Spc7 kinetochore protein" evidence="3">
    <location>
        <begin position="395"/>
        <end position="707"/>
    </location>
</feature>
<feature type="compositionally biased region" description="Basic and acidic residues" evidence="2">
    <location>
        <begin position="95"/>
        <end position="104"/>
    </location>
</feature>
<feature type="coiled-coil region" evidence="1">
    <location>
        <begin position="456"/>
        <end position="483"/>
    </location>
</feature>
<dbReference type="InterPro" id="IPR033338">
    <property type="entry name" value="Spc105/Spc7"/>
</dbReference>
<protein>
    <recommendedName>
        <fullName evidence="3">Spc7 kinetochore protein domain-containing protein</fullName>
    </recommendedName>
</protein>
<proteinExistence type="predicted"/>
<keyword evidence="5" id="KW-1185">Reference proteome</keyword>
<gene>
    <name evidence="4" type="ORF">OSTQU699_LOCUS1346</name>
</gene>
<dbReference type="Proteomes" id="UP000708148">
    <property type="component" value="Unassembled WGS sequence"/>
</dbReference>
<feature type="region of interest" description="Disordered" evidence="2">
    <location>
        <begin position="79"/>
        <end position="113"/>
    </location>
</feature>
<feature type="region of interest" description="Disordered" evidence="2">
    <location>
        <begin position="1"/>
        <end position="32"/>
    </location>
</feature>
<dbReference type="SMART" id="SM00787">
    <property type="entry name" value="Spc7"/>
    <property type="match status" value="1"/>
</dbReference>
<dbReference type="GO" id="GO:0007094">
    <property type="term" value="P:mitotic spindle assembly checkpoint signaling"/>
    <property type="evidence" value="ECO:0007669"/>
    <property type="project" value="TreeGrafter"/>
</dbReference>
<dbReference type="InterPro" id="IPR013253">
    <property type="entry name" value="Spc7_domain"/>
</dbReference>
<reference evidence="4" key="1">
    <citation type="submission" date="2020-12" db="EMBL/GenBank/DDBJ databases">
        <authorList>
            <person name="Iha C."/>
        </authorList>
    </citation>
    <scope>NUCLEOTIDE SEQUENCE</scope>
</reference>
<dbReference type="GO" id="GO:0034501">
    <property type="term" value="P:protein localization to kinetochore"/>
    <property type="evidence" value="ECO:0007669"/>
    <property type="project" value="TreeGrafter"/>
</dbReference>
<dbReference type="PANTHER" id="PTHR28260">
    <property type="entry name" value="SPINDLE POLE BODY COMPONENT SPC105"/>
    <property type="match status" value="1"/>
</dbReference>
<evidence type="ECO:0000256" key="1">
    <source>
        <dbReference type="SAM" id="Coils"/>
    </source>
</evidence>
<evidence type="ECO:0000259" key="3">
    <source>
        <dbReference type="SMART" id="SM00787"/>
    </source>
</evidence>
<name>A0A8S1ILS7_9CHLO</name>
<evidence type="ECO:0000256" key="2">
    <source>
        <dbReference type="SAM" id="MobiDB-lite"/>
    </source>
</evidence>
<feature type="coiled-coil region" evidence="1">
    <location>
        <begin position="578"/>
        <end position="623"/>
    </location>
</feature>
<dbReference type="Pfam" id="PF08317">
    <property type="entry name" value="Spc7"/>
    <property type="match status" value="1"/>
</dbReference>
<dbReference type="AlphaFoldDB" id="A0A8S1ILS7"/>
<evidence type="ECO:0000313" key="4">
    <source>
        <dbReference type="EMBL" id="CAD7695986.1"/>
    </source>
</evidence>
<keyword evidence="1" id="KW-0175">Coiled coil</keyword>
<evidence type="ECO:0000313" key="5">
    <source>
        <dbReference type="Proteomes" id="UP000708148"/>
    </source>
</evidence>
<dbReference type="GO" id="GO:1990758">
    <property type="term" value="P:mitotic sister chromatid biorientation"/>
    <property type="evidence" value="ECO:0007669"/>
    <property type="project" value="TreeGrafter"/>
</dbReference>
<feature type="region of interest" description="Disordered" evidence="2">
    <location>
        <begin position="199"/>
        <end position="228"/>
    </location>
</feature>
<comment type="caution">
    <text evidence="4">The sequence shown here is derived from an EMBL/GenBank/DDBJ whole genome shotgun (WGS) entry which is preliminary data.</text>
</comment>
<dbReference type="PANTHER" id="PTHR28260:SF1">
    <property type="entry name" value="SPINDLE POLE BODY COMPONENT SPC105"/>
    <property type="match status" value="1"/>
</dbReference>
<dbReference type="GO" id="GO:0000776">
    <property type="term" value="C:kinetochore"/>
    <property type="evidence" value="ECO:0007669"/>
    <property type="project" value="TreeGrafter"/>
</dbReference>
<accession>A0A8S1ILS7</accession>
<organism evidence="4 5">
    <name type="scientific">Ostreobium quekettii</name>
    <dbReference type="NCBI Taxonomy" id="121088"/>
    <lineage>
        <taxon>Eukaryota</taxon>
        <taxon>Viridiplantae</taxon>
        <taxon>Chlorophyta</taxon>
        <taxon>core chlorophytes</taxon>
        <taxon>Ulvophyceae</taxon>
        <taxon>TCBD clade</taxon>
        <taxon>Bryopsidales</taxon>
        <taxon>Ostreobineae</taxon>
        <taxon>Ostreobiaceae</taxon>
        <taxon>Ostreobium</taxon>
    </lineage>
</organism>
<sequence length="886" mass="96825">MNPAPPRTPTGDGTRTVADAGEGAPGAKGGRKRVSFAGMRGLENVKVFKQNEGAHASALAQRDATGPLVDLLTGNLSTVTEESSRFGSEQGVESMKSRHQDSDNHPSLTEGRNSTSNLVFQFENSAPLGAVTGDRRASVFSGAQNGSQNTSSGRWGFQFEETGPVAGLLIDPRPSLTTGGQTLGQNLTSEARASVEEIEPATGLTGGQNPTSKQGFHFDGTDLNCGSSVPARGPIGTPNAQLEDLRIDDAPLASINDGRSSLLTRGNTGGDGLTSRWGTHFESTEPVIGVGFEGTAPTARFLSTAQGAGGEGQPSRRPANVSMTMEVTEVSDPLEGWELGTTPRALQQSLMSPRSSTGVLIGAAGGDFGGFSPKATQLVDNSDTLRMFDVPPDIFALEPANRSQNITFMEFVQLAGMDFTGRFVPRRSMLTPITPRQPPATLKDSLVQLALTAVELEKYTTTIAELQKDVKEQQKLTQALEGRLAANNPPIFKKMQFANGRERVQLKAQLDTLKACCSLRASHKWRQKRKKMEEREEDILKTVVRLIKHDNSYLESIITSTKLLNHQMEEAAKAGKRVKETEDTERKAIAELERSIQEIDAKNSETERRVQAAEERNAKIEAEVYANREKLGQMMLDVQDHEERLQTKAHSAGNLMSASDAEKLELCNLNFHLQSWTFLKFKQEGSALNVDLQLCDMFHVQVTLPTKEAKAQRPACGFVGMVEPGRFPERYMRFAASLAGIQGTSTALFEGHPSQTRARLQAAHSELYGVWTIVNELDGLARQDPSRPEIHFEGQRVCLKTRHPNGQRRRAAKATARVSLTIGFKPKWYPYYADSMAISIRVDRGSAPEKHEQEISRFVQGIVAGEDYLRRVWSTVAEYVSTGICK</sequence>